<reference evidence="8 9" key="1">
    <citation type="submission" date="2016-10" db="EMBL/GenBank/DDBJ databases">
        <authorList>
            <person name="de Groot N.N."/>
        </authorList>
    </citation>
    <scope>NUCLEOTIDE SEQUENCE [LARGE SCALE GENOMIC DNA]</scope>
    <source>
        <strain evidence="8 9">MON 2.2</strain>
    </source>
</reference>
<dbReference type="Proteomes" id="UP000198546">
    <property type="component" value="Chromosome i"/>
</dbReference>
<evidence type="ECO:0000256" key="1">
    <source>
        <dbReference type="ARBA" id="ARBA00005254"/>
    </source>
</evidence>
<evidence type="ECO:0000256" key="3">
    <source>
        <dbReference type="ARBA" id="ARBA00023098"/>
    </source>
</evidence>
<accession>A0A1G6Y0J6</accession>
<keyword evidence="3" id="KW-0443">Lipid metabolism</keyword>
<comment type="catalytic activity">
    <reaction evidence="5">
        <text>a (3S)-3-hydroxyacyl-CoA = a (2E)-enoyl-CoA + H2O</text>
        <dbReference type="Rhea" id="RHEA:16105"/>
        <dbReference type="ChEBI" id="CHEBI:15377"/>
        <dbReference type="ChEBI" id="CHEBI:57318"/>
        <dbReference type="ChEBI" id="CHEBI:58856"/>
        <dbReference type="EC" id="4.2.1.17"/>
    </reaction>
</comment>
<dbReference type="PANTHER" id="PTHR11941">
    <property type="entry name" value="ENOYL-COA HYDRATASE-RELATED"/>
    <property type="match status" value="1"/>
</dbReference>
<dbReference type="RefSeq" id="WP_197679268.1">
    <property type="nucleotide sequence ID" value="NZ_LT629688.1"/>
</dbReference>
<dbReference type="AlphaFoldDB" id="A0A1G6Y0J6"/>
<dbReference type="PANTHER" id="PTHR11941:SF169">
    <property type="entry name" value="(7AS)-7A-METHYL-1,5-DIOXO-2,3,5,6,7,7A-HEXAHYDRO-1H-INDENE-CARBOXYL-COA HYDROLASE"/>
    <property type="match status" value="1"/>
</dbReference>
<dbReference type="InterPro" id="IPR018376">
    <property type="entry name" value="Enoyl-CoA_hyd/isom_CS"/>
</dbReference>
<evidence type="ECO:0000256" key="4">
    <source>
        <dbReference type="ARBA" id="ARBA00023239"/>
    </source>
</evidence>
<evidence type="ECO:0000313" key="8">
    <source>
        <dbReference type="EMBL" id="SDD83791.1"/>
    </source>
</evidence>
<dbReference type="SUPFAM" id="SSF52096">
    <property type="entry name" value="ClpP/crotonase"/>
    <property type="match status" value="1"/>
</dbReference>
<evidence type="ECO:0000256" key="5">
    <source>
        <dbReference type="ARBA" id="ARBA00023709"/>
    </source>
</evidence>
<evidence type="ECO:0000313" key="9">
    <source>
        <dbReference type="Proteomes" id="UP000198546"/>
    </source>
</evidence>
<dbReference type="STRING" id="675864.SAMN04489747_1861"/>
<dbReference type="InterPro" id="IPR029045">
    <property type="entry name" value="ClpP/crotonase-like_dom_sf"/>
</dbReference>
<sequence>MSVRLERTPVEGAWAVVMDRPEALNALSTSQARELTRVCAEVAAQDDLRVVLLTSALDRAFCVGADLKERQQMDEAGLLAQRPVLVAAFAAVSALPVPTVAVVDGHALGGGFELALRCDLVVAGPGARFALPEVGVGLVPGGGGTQLLSRRVGLNRALDLVLTGRHVDVADAERLGLVDRRGEDATATALELAGVVASRSPLAVRAARTAVRAGFDLPLPEALEVEDAAWHEAATSADRVEGIDAFVTGREPRWPSARGGR</sequence>
<dbReference type="Gene3D" id="1.10.12.10">
    <property type="entry name" value="Lyase 2-enoyl-coa Hydratase, Chain A, domain 2"/>
    <property type="match status" value="1"/>
</dbReference>
<organism evidence="8 9">
    <name type="scientific">Auraticoccus monumenti</name>
    <dbReference type="NCBI Taxonomy" id="675864"/>
    <lineage>
        <taxon>Bacteria</taxon>
        <taxon>Bacillati</taxon>
        <taxon>Actinomycetota</taxon>
        <taxon>Actinomycetes</taxon>
        <taxon>Propionibacteriales</taxon>
        <taxon>Propionibacteriaceae</taxon>
        <taxon>Auraticoccus</taxon>
    </lineage>
</organism>
<dbReference type="FunFam" id="3.90.226.10:FF:000009">
    <property type="entry name" value="Carnitinyl-CoA dehydratase"/>
    <property type="match status" value="1"/>
</dbReference>
<dbReference type="EC" id="4.2.1.17" evidence="2"/>
<dbReference type="Pfam" id="PF00378">
    <property type="entry name" value="ECH_1"/>
    <property type="match status" value="1"/>
</dbReference>
<name>A0A1G6Y0J6_9ACTN</name>
<comment type="similarity">
    <text evidence="1 7">Belongs to the enoyl-CoA hydratase/isomerase family.</text>
</comment>
<comment type="catalytic activity">
    <reaction evidence="6">
        <text>a 4-saturated-(3S)-3-hydroxyacyl-CoA = a (3E)-enoyl-CoA + H2O</text>
        <dbReference type="Rhea" id="RHEA:20724"/>
        <dbReference type="ChEBI" id="CHEBI:15377"/>
        <dbReference type="ChEBI" id="CHEBI:58521"/>
        <dbReference type="ChEBI" id="CHEBI:137480"/>
        <dbReference type="EC" id="4.2.1.17"/>
    </reaction>
</comment>
<dbReference type="InterPro" id="IPR014748">
    <property type="entry name" value="Enoyl-CoA_hydra_C"/>
</dbReference>
<evidence type="ECO:0000256" key="2">
    <source>
        <dbReference type="ARBA" id="ARBA00012076"/>
    </source>
</evidence>
<proteinExistence type="inferred from homology"/>
<dbReference type="Gene3D" id="3.90.226.10">
    <property type="entry name" value="2-enoyl-CoA Hydratase, Chain A, domain 1"/>
    <property type="match status" value="1"/>
</dbReference>
<keyword evidence="4" id="KW-0456">Lyase</keyword>
<dbReference type="CDD" id="cd06558">
    <property type="entry name" value="crotonase-like"/>
    <property type="match status" value="1"/>
</dbReference>
<protein>
    <recommendedName>
        <fullName evidence="2">enoyl-CoA hydratase</fullName>
        <ecNumber evidence="2">4.2.1.17</ecNumber>
    </recommendedName>
</protein>
<dbReference type="InterPro" id="IPR001753">
    <property type="entry name" value="Enoyl-CoA_hydra/iso"/>
</dbReference>
<dbReference type="GO" id="GO:0006635">
    <property type="term" value="P:fatty acid beta-oxidation"/>
    <property type="evidence" value="ECO:0007669"/>
    <property type="project" value="TreeGrafter"/>
</dbReference>
<gene>
    <name evidence="8" type="ORF">SAMN04489747_1861</name>
</gene>
<evidence type="ECO:0000256" key="7">
    <source>
        <dbReference type="RuleBase" id="RU003707"/>
    </source>
</evidence>
<dbReference type="PROSITE" id="PS00166">
    <property type="entry name" value="ENOYL_COA_HYDRATASE"/>
    <property type="match status" value="1"/>
</dbReference>
<evidence type="ECO:0000256" key="6">
    <source>
        <dbReference type="ARBA" id="ARBA00023717"/>
    </source>
</evidence>
<dbReference type="FunFam" id="1.10.12.10:FF:000001">
    <property type="entry name" value="Probable enoyl-CoA hydratase, mitochondrial"/>
    <property type="match status" value="1"/>
</dbReference>
<dbReference type="EMBL" id="LT629688">
    <property type="protein sequence ID" value="SDD83791.1"/>
    <property type="molecule type" value="Genomic_DNA"/>
</dbReference>
<dbReference type="GO" id="GO:0004300">
    <property type="term" value="F:enoyl-CoA hydratase activity"/>
    <property type="evidence" value="ECO:0007669"/>
    <property type="project" value="UniProtKB-EC"/>
</dbReference>
<keyword evidence="9" id="KW-1185">Reference proteome</keyword>